<dbReference type="PANTHER" id="PTHR30290:SF9">
    <property type="entry name" value="OLIGOPEPTIDE-BINDING PROTEIN APPA"/>
    <property type="match status" value="1"/>
</dbReference>
<dbReference type="Gene3D" id="3.40.190.10">
    <property type="entry name" value="Periplasmic binding protein-like II"/>
    <property type="match status" value="1"/>
</dbReference>
<dbReference type="RefSeq" id="WP_148136527.1">
    <property type="nucleotide sequence ID" value="NZ_CP017634.1"/>
</dbReference>
<evidence type="ECO:0000256" key="1">
    <source>
        <dbReference type="ARBA" id="ARBA00005695"/>
    </source>
</evidence>
<dbReference type="Gene3D" id="3.10.105.10">
    <property type="entry name" value="Dipeptide-binding Protein, Domain 3"/>
    <property type="match status" value="1"/>
</dbReference>
<evidence type="ECO:0000313" key="5">
    <source>
        <dbReference type="EMBL" id="ATW27177.1"/>
    </source>
</evidence>
<reference evidence="5 6" key="1">
    <citation type="submission" date="2016-10" db="EMBL/GenBank/DDBJ databases">
        <title>Complete Genome Sequence of Peptococcaceae strain DCMF.</title>
        <authorList>
            <person name="Edwards R.J."/>
            <person name="Holland S.I."/>
            <person name="Deshpande N.P."/>
            <person name="Wong Y.K."/>
            <person name="Ertan H."/>
            <person name="Manefield M."/>
            <person name="Russell T.L."/>
            <person name="Lee M.J."/>
        </authorList>
    </citation>
    <scope>NUCLEOTIDE SEQUENCE [LARGE SCALE GENOMIC DNA]</scope>
    <source>
        <strain evidence="5 6">DCMF</strain>
    </source>
</reference>
<sequence length="513" mass="57471">MKRYWGMLWFFVLMTFLLISTAGCGTKDSSDSGTTSEKAAQVVRVGLNSGADTFDPAISTQLTERYIMYATFDTLVQYDKDFNIQPGLAVSWTNPDPKSCVLKLREGVKFQDGTDFNADTVKWNFDRMLDPATKSPCKKLLGPLKTVEVLGPYEVKFTFDSPYPSFLSVLGERPGFMVSPDAVQKAGDIFGQNPVGTGPYKLTEWVKDDHITLTKWDGYWDTSKTFADQIVFKFVPDTTVREQMLRTGDLDIIDDVLPTDIALLEKDANIKVGKYDSMTFIELGMRCDQPPFNNLALRQAISYGIDRQEIIDLVASGNGKPGLGPLPTGWAANPNLQAYSYNPEKAKELLKQAGVPANFSFVMTVSATPIYQKIGELVQQQLSKIGINVQVKPVDYSQHYSMEQSGETYAFIERWTPRADPGTILDMHFSPAGFSNNDRYNNKEVADLISKGNATYDQAERTKLFQQAEQLIVNDAPMVWIYYPSMLVAQRSNVTGYEFIPDGIIRVRDLKVE</sequence>
<proteinExistence type="inferred from homology"/>
<keyword evidence="6" id="KW-1185">Reference proteome</keyword>
<dbReference type="PANTHER" id="PTHR30290">
    <property type="entry name" value="PERIPLASMIC BINDING COMPONENT OF ABC TRANSPORTER"/>
    <property type="match status" value="1"/>
</dbReference>
<dbReference type="EMBL" id="CP017634">
    <property type="protein sequence ID" value="ATW27177.1"/>
    <property type="molecule type" value="Genomic_DNA"/>
</dbReference>
<dbReference type="AlphaFoldDB" id="A0A3G1KXQ3"/>
<gene>
    <name evidence="5" type="ORF">DCMF_22660</name>
</gene>
<dbReference type="InterPro" id="IPR030678">
    <property type="entry name" value="Peptide/Ni-bd"/>
</dbReference>
<comment type="similarity">
    <text evidence="1">Belongs to the bacterial solute-binding protein 5 family.</text>
</comment>
<dbReference type="InterPro" id="IPR000914">
    <property type="entry name" value="SBP_5_dom"/>
</dbReference>
<dbReference type="InterPro" id="IPR039424">
    <property type="entry name" value="SBP_5"/>
</dbReference>
<dbReference type="SUPFAM" id="SSF53850">
    <property type="entry name" value="Periplasmic binding protein-like II"/>
    <property type="match status" value="1"/>
</dbReference>
<accession>A0A3G1KXQ3</accession>
<keyword evidence="2" id="KW-0813">Transport</keyword>
<dbReference type="Proteomes" id="UP000323521">
    <property type="component" value="Chromosome"/>
</dbReference>
<dbReference type="GO" id="GO:1904680">
    <property type="term" value="F:peptide transmembrane transporter activity"/>
    <property type="evidence" value="ECO:0007669"/>
    <property type="project" value="TreeGrafter"/>
</dbReference>
<dbReference type="PROSITE" id="PS51257">
    <property type="entry name" value="PROKAR_LIPOPROTEIN"/>
    <property type="match status" value="1"/>
</dbReference>
<name>A0A3G1KXQ3_FORW1</name>
<dbReference type="Pfam" id="PF00496">
    <property type="entry name" value="SBP_bac_5"/>
    <property type="match status" value="1"/>
</dbReference>
<dbReference type="Gene3D" id="3.90.76.10">
    <property type="entry name" value="Dipeptide-binding Protein, Domain 1"/>
    <property type="match status" value="1"/>
</dbReference>
<keyword evidence="3" id="KW-0732">Signal</keyword>
<organism evidence="5 6">
    <name type="scientific">Formimonas warabiya</name>
    <dbReference type="NCBI Taxonomy" id="1761012"/>
    <lineage>
        <taxon>Bacteria</taxon>
        <taxon>Bacillati</taxon>
        <taxon>Bacillota</taxon>
        <taxon>Clostridia</taxon>
        <taxon>Eubacteriales</taxon>
        <taxon>Peptococcaceae</taxon>
        <taxon>Candidatus Formimonas</taxon>
    </lineage>
</organism>
<evidence type="ECO:0000313" key="6">
    <source>
        <dbReference type="Proteomes" id="UP000323521"/>
    </source>
</evidence>
<dbReference type="GO" id="GO:0043190">
    <property type="term" value="C:ATP-binding cassette (ABC) transporter complex"/>
    <property type="evidence" value="ECO:0007669"/>
    <property type="project" value="InterPro"/>
</dbReference>
<dbReference type="GO" id="GO:0015833">
    <property type="term" value="P:peptide transport"/>
    <property type="evidence" value="ECO:0007669"/>
    <property type="project" value="TreeGrafter"/>
</dbReference>
<feature type="domain" description="Solute-binding protein family 5" evidence="4">
    <location>
        <begin position="83"/>
        <end position="435"/>
    </location>
</feature>
<dbReference type="PIRSF" id="PIRSF002741">
    <property type="entry name" value="MppA"/>
    <property type="match status" value="1"/>
</dbReference>
<protein>
    <recommendedName>
        <fullName evidence="4">Solute-binding protein family 5 domain-containing protein</fullName>
    </recommendedName>
</protein>
<evidence type="ECO:0000256" key="3">
    <source>
        <dbReference type="ARBA" id="ARBA00022729"/>
    </source>
</evidence>
<evidence type="ECO:0000259" key="4">
    <source>
        <dbReference type="Pfam" id="PF00496"/>
    </source>
</evidence>
<dbReference type="OrthoDB" id="137511at2"/>
<dbReference type="GO" id="GO:0042597">
    <property type="term" value="C:periplasmic space"/>
    <property type="evidence" value="ECO:0007669"/>
    <property type="project" value="UniProtKB-ARBA"/>
</dbReference>
<evidence type="ECO:0000256" key="2">
    <source>
        <dbReference type="ARBA" id="ARBA00022448"/>
    </source>
</evidence>
<dbReference type="KEGG" id="fwa:DCMF_22660"/>